<dbReference type="STRING" id="200324.A0A2N5SME3"/>
<evidence type="ECO:0000256" key="1">
    <source>
        <dbReference type="SAM" id="Phobius"/>
    </source>
</evidence>
<keyword evidence="1" id="KW-0812">Transmembrane</keyword>
<dbReference type="GO" id="GO:0034599">
    <property type="term" value="P:cellular response to oxidative stress"/>
    <property type="evidence" value="ECO:0007669"/>
    <property type="project" value="TreeGrafter"/>
</dbReference>
<dbReference type="AlphaFoldDB" id="A0A2N5SME3"/>
<comment type="caution">
    <text evidence="2">The sequence shown here is derived from an EMBL/GenBank/DDBJ whole genome shotgun (WGS) entry which is preliminary data.</text>
</comment>
<sequence>MRAWWFLIASGHHGPRRRSAGAGRARPRRQLPEVRTTTLAGVQNRISSTRRPPLITTTTTTTMTTNTGREMDVSQEVDETIARSSVLVYSKSYCPHSQRAKKILREVLQSASANDHDNHDGGAGEEEEGTVEILQVVELDELGGRGVQIQTYLAELTHQRTVPNIFIHQKHIGGADDLTEIYQTGQLPGLIFDVPRTTTGSPDQRTRSFHSRLFTYPGTKSAAHHPMVILVVVLLLAGLVYRFVILSRSSSLPDQQKKKQKL</sequence>
<dbReference type="OrthoDB" id="418495at2759"/>
<protein>
    <submittedName>
        <fullName evidence="2">Uncharacterized protein</fullName>
    </submittedName>
</protein>
<name>A0A2N5SME3_9BASI</name>
<dbReference type="Gene3D" id="3.40.30.10">
    <property type="entry name" value="Glutaredoxin"/>
    <property type="match status" value="1"/>
</dbReference>
<dbReference type="EMBL" id="PGCJ01000922">
    <property type="protein sequence ID" value="PLW14400.1"/>
    <property type="molecule type" value="Genomic_DNA"/>
</dbReference>
<feature type="transmembrane region" description="Helical" evidence="1">
    <location>
        <begin position="227"/>
        <end position="245"/>
    </location>
</feature>
<dbReference type="SUPFAM" id="SSF52833">
    <property type="entry name" value="Thioredoxin-like"/>
    <property type="match status" value="1"/>
</dbReference>
<dbReference type="InterPro" id="IPR036249">
    <property type="entry name" value="Thioredoxin-like_sf"/>
</dbReference>
<keyword evidence="1" id="KW-0472">Membrane</keyword>
<proteinExistence type="predicted"/>
<dbReference type="Proteomes" id="UP000235388">
    <property type="component" value="Unassembled WGS sequence"/>
</dbReference>
<dbReference type="GO" id="GO:0015038">
    <property type="term" value="F:glutathione disulfide oxidoreductase activity"/>
    <property type="evidence" value="ECO:0007669"/>
    <property type="project" value="TreeGrafter"/>
</dbReference>
<dbReference type="GO" id="GO:0005737">
    <property type="term" value="C:cytoplasm"/>
    <property type="evidence" value="ECO:0007669"/>
    <property type="project" value="TreeGrafter"/>
</dbReference>
<dbReference type="PANTHER" id="PTHR45694">
    <property type="entry name" value="GLUTAREDOXIN 2"/>
    <property type="match status" value="1"/>
</dbReference>
<reference evidence="2 3" key="1">
    <citation type="submission" date="2017-11" db="EMBL/GenBank/DDBJ databases">
        <title>De novo assembly and phasing of dikaryotic genomes from two isolates of Puccinia coronata f. sp. avenae, the causal agent of oat crown rust.</title>
        <authorList>
            <person name="Miller M.E."/>
            <person name="Zhang Y."/>
            <person name="Omidvar V."/>
            <person name="Sperschneider J."/>
            <person name="Schwessinger B."/>
            <person name="Raley C."/>
            <person name="Palmer J.M."/>
            <person name="Garnica D."/>
            <person name="Upadhyaya N."/>
            <person name="Rathjen J."/>
            <person name="Taylor J.M."/>
            <person name="Park R.F."/>
            <person name="Dodds P.N."/>
            <person name="Hirsch C.D."/>
            <person name="Kianian S.F."/>
            <person name="Figueroa M."/>
        </authorList>
    </citation>
    <scope>NUCLEOTIDE SEQUENCE [LARGE SCALE GENOMIC DNA]</scope>
    <source>
        <strain evidence="2">12NC29</strain>
    </source>
</reference>
<dbReference type="CDD" id="cd03419">
    <property type="entry name" value="GRX_GRXh_1_2_like"/>
    <property type="match status" value="1"/>
</dbReference>
<gene>
    <name evidence="2" type="ORF">PCANC_17475</name>
</gene>
<dbReference type="PANTHER" id="PTHR45694:SF26">
    <property type="entry name" value="GRX1P"/>
    <property type="match status" value="1"/>
</dbReference>
<evidence type="ECO:0000313" key="2">
    <source>
        <dbReference type="EMBL" id="PLW14400.1"/>
    </source>
</evidence>
<dbReference type="PROSITE" id="PS51354">
    <property type="entry name" value="GLUTAREDOXIN_2"/>
    <property type="match status" value="1"/>
</dbReference>
<evidence type="ECO:0000313" key="3">
    <source>
        <dbReference type="Proteomes" id="UP000235388"/>
    </source>
</evidence>
<organism evidence="2 3">
    <name type="scientific">Puccinia coronata f. sp. avenae</name>
    <dbReference type="NCBI Taxonomy" id="200324"/>
    <lineage>
        <taxon>Eukaryota</taxon>
        <taxon>Fungi</taxon>
        <taxon>Dikarya</taxon>
        <taxon>Basidiomycota</taxon>
        <taxon>Pucciniomycotina</taxon>
        <taxon>Pucciniomycetes</taxon>
        <taxon>Pucciniales</taxon>
        <taxon>Pucciniaceae</taxon>
        <taxon>Puccinia</taxon>
    </lineage>
</organism>
<keyword evidence="1" id="KW-1133">Transmembrane helix</keyword>
<accession>A0A2N5SME3</accession>
<keyword evidence="3" id="KW-1185">Reference proteome</keyword>